<dbReference type="Pfam" id="PF00350">
    <property type="entry name" value="Dynamin_N"/>
    <property type="match status" value="1"/>
</dbReference>
<keyword evidence="7" id="KW-0505">Motor protein</keyword>
<keyword evidence="5" id="KW-0378">Hydrolase</keyword>
<evidence type="ECO:0000256" key="5">
    <source>
        <dbReference type="ARBA" id="ARBA00022801"/>
    </source>
</evidence>
<dbReference type="Ensembl" id="ENSMFAT00000066134.2">
    <property type="protein sequence ID" value="ENSMFAP00000015607.2"/>
    <property type="gene ID" value="ENSMFAG00000030581.2"/>
</dbReference>
<dbReference type="InterPro" id="IPR019762">
    <property type="entry name" value="Dynamin_GTPase_CS"/>
</dbReference>
<dbReference type="PANTHER" id="PTHR11566">
    <property type="entry name" value="DYNAMIN"/>
    <property type="match status" value="1"/>
</dbReference>
<feature type="domain" description="Dynamin-type G" evidence="9">
    <location>
        <begin position="1"/>
        <end position="263"/>
    </location>
</feature>
<dbReference type="Proteomes" id="UP000233100">
    <property type="component" value="Chromosome 15"/>
</dbReference>
<dbReference type="InterPro" id="IPR045063">
    <property type="entry name" value="Dynamin_N"/>
</dbReference>
<dbReference type="SUPFAM" id="SSF52540">
    <property type="entry name" value="P-loop containing nucleoside triphosphate hydrolases"/>
    <property type="match status" value="1"/>
</dbReference>
<dbReference type="GeneTree" id="ENSGT00940000155214"/>
<dbReference type="InterPro" id="IPR030381">
    <property type="entry name" value="G_DYNAMIN_dom"/>
</dbReference>
<evidence type="ECO:0000256" key="7">
    <source>
        <dbReference type="ARBA" id="ARBA00023175"/>
    </source>
</evidence>
<evidence type="ECO:0000256" key="1">
    <source>
        <dbReference type="ARBA" id="ARBA00011980"/>
    </source>
</evidence>
<accession>A0A2K5UT35</accession>
<dbReference type="PRINTS" id="PR00195">
    <property type="entry name" value="DYNAMIN"/>
</dbReference>
<dbReference type="GO" id="GO:0005737">
    <property type="term" value="C:cytoplasm"/>
    <property type="evidence" value="ECO:0007669"/>
    <property type="project" value="TreeGrafter"/>
</dbReference>
<dbReference type="Bgee" id="ENSMFAG00000030581">
    <property type="expression patterns" value="Expressed in temporal lobe and 9 other cell types or tissues"/>
</dbReference>
<dbReference type="GO" id="GO:0005886">
    <property type="term" value="C:plasma membrane"/>
    <property type="evidence" value="ECO:0007669"/>
    <property type="project" value="TreeGrafter"/>
</dbReference>
<organism evidence="10 11">
    <name type="scientific">Macaca fascicularis</name>
    <name type="common">Crab-eating macaque</name>
    <name type="synonym">Cynomolgus monkey</name>
    <dbReference type="NCBI Taxonomy" id="9541"/>
    <lineage>
        <taxon>Eukaryota</taxon>
        <taxon>Metazoa</taxon>
        <taxon>Chordata</taxon>
        <taxon>Craniata</taxon>
        <taxon>Vertebrata</taxon>
        <taxon>Euteleostomi</taxon>
        <taxon>Mammalia</taxon>
        <taxon>Eutheria</taxon>
        <taxon>Euarchontoglires</taxon>
        <taxon>Primates</taxon>
        <taxon>Haplorrhini</taxon>
        <taxon>Catarrhini</taxon>
        <taxon>Cercopithecidae</taxon>
        <taxon>Cercopithecinae</taxon>
        <taxon>Macaca</taxon>
    </lineage>
</organism>
<dbReference type="InterPro" id="IPR000375">
    <property type="entry name" value="Dynamin_stalk"/>
</dbReference>
<dbReference type="Pfam" id="PF01031">
    <property type="entry name" value="Dynamin_M"/>
    <property type="match status" value="1"/>
</dbReference>
<dbReference type="AlphaFoldDB" id="A0A2K5UT35"/>
<keyword evidence="4 8" id="KW-0547">Nucleotide-binding</keyword>
<evidence type="ECO:0000256" key="4">
    <source>
        <dbReference type="ARBA" id="ARBA00022741"/>
    </source>
</evidence>
<evidence type="ECO:0000256" key="8">
    <source>
        <dbReference type="RuleBase" id="RU003932"/>
    </source>
</evidence>
<dbReference type="InterPro" id="IPR022812">
    <property type="entry name" value="Dynamin"/>
</dbReference>
<dbReference type="VEuPathDB" id="HostDB:ENSMFAG00000030581"/>
<dbReference type="InterPro" id="IPR001401">
    <property type="entry name" value="Dynamin_GTPase"/>
</dbReference>
<reference evidence="10" key="3">
    <citation type="submission" date="2025-09" db="UniProtKB">
        <authorList>
            <consortium name="Ensembl"/>
        </authorList>
    </citation>
    <scope>IDENTIFICATION</scope>
</reference>
<keyword evidence="2" id="KW-0254">Endocytosis</keyword>
<protein>
    <recommendedName>
        <fullName evidence="1">dynamin GTPase</fullName>
        <ecNumber evidence="1">3.6.5.5</ecNumber>
    </recommendedName>
</protein>
<evidence type="ECO:0000313" key="10">
    <source>
        <dbReference type="Ensembl" id="ENSMFAP00000015607.2"/>
    </source>
</evidence>
<dbReference type="GO" id="GO:0016185">
    <property type="term" value="P:synaptic vesicle budding from presynaptic endocytic zone membrane"/>
    <property type="evidence" value="ECO:0007669"/>
    <property type="project" value="TreeGrafter"/>
</dbReference>
<dbReference type="GO" id="GO:0005525">
    <property type="term" value="F:GTP binding"/>
    <property type="evidence" value="ECO:0007669"/>
    <property type="project" value="UniProtKB-KW"/>
</dbReference>
<reference evidence="10 11" key="1">
    <citation type="submission" date="2013-03" db="EMBL/GenBank/DDBJ databases">
        <authorList>
            <person name="Warren W."/>
            <person name="Wilson R.K."/>
        </authorList>
    </citation>
    <scope>NUCLEOTIDE SEQUENCE</scope>
</reference>
<evidence type="ECO:0000256" key="2">
    <source>
        <dbReference type="ARBA" id="ARBA00022583"/>
    </source>
</evidence>
<sequence length="291" mass="32048">RSGGASTLEGALALPGAGQVPLEQRADFLPRGSGIVTRRPLVLQLVNATTEYAEFLHCKGKKFTDFEEVRLEIEAETDRVTGTNKGISPVPINLRVYSPHVLNLTLVDLPGMTKVPVGDQPPDIEFQIRDMLMQFVTKENCLILAVSPANSDLANSDALKVAKEVDPQGQRTIGVITKLDLMDEGTDARDVLENKLLPLRRGYIGVVNRSQKDIDGKKDITAALAAERKFFLSHPSYRHLADRMGTPYLQKVLNQMEFCSCCPGWSAMVRSRLTATSASWIQAILLPRPPK</sequence>
<dbReference type="GO" id="GO:0005874">
    <property type="term" value="C:microtubule"/>
    <property type="evidence" value="ECO:0007669"/>
    <property type="project" value="UniProtKB-KW"/>
</dbReference>
<dbReference type="PROSITE" id="PS51718">
    <property type="entry name" value="G_DYNAMIN_2"/>
    <property type="match status" value="1"/>
</dbReference>
<keyword evidence="3" id="KW-0493">Microtubule</keyword>
<dbReference type="Gene3D" id="3.40.50.300">
    <property type="entry name" value="P-loop containing nucleotide triphosphate hydrolases"/>
    <property type="match status" value="1"/>
</dbReference>
<evidence type="ECO:0000256" key="3">
    <source>
        <dbReference type="ARBA" id="ARBA00022701"/>
    </source>
</evidence>
<keyword evidence="11" id="KW-1185">Reference proteome</keyword>
<name>A0A2K5UT35_MACFA</name>
<dbReference type="GO" id="GO:0003924">
    <property type="term" value="F:GTPase activity"/>
    <property type="evidence" value="ECO:0007669"/>
    <property type="project" value="InterPro"/>
</dbReference>
<gene>
    <name evidence="10" type="primary">DNM1</name>
</gene>
<dbReference type="SMART" id="SM00053">
    <property type="entry name" value="DYNc"/>
    <property type="match status" value="1"/>
</dbReference>
<dbReference type="EC" id="3.6.5.5" evidence="1"/>
<dbReference type="InterPro" id="IPR027417">
    <property type="entry name" value="P-loop_NTPase"/>
</dbReference>
<keyword evidence="6 8" id="KW-0342">GTP-binding</keyword>
<evidence type="ECO:0000259" key="9">
    <source>
        <dbReference type="PROSITE" id="PS51718"/>
    </source>
</evidence>
<dbReference type="GO" id="GO:0031623">
    <property type="term" value="P:receptor internalization"/>
    <property type="evidence" value="ECO:0007669"/>
    <property type="project" value="TreeGrafter"/>
</dbReference>
<dbReference type="FunFam" id="3.40.50.300:FF:000045">
    <property type="entry name" value="dynamin-1 isoform X2"/>
    <property type="match status" value="1"/>
</dbReference>
<evidence type="ECO:0000256" key="6">
    <source>
        <dbReference type="ARBA" id="ARBA00023134"/>
    </source>
</evidence>
<reference evidence="10" key="2">
    <citation type="submission" date="2025-08" db="UniProtKB">
        <authorList>
            <consortium name="Ensembl"/>
        </authorList>
    </citation>
    <scope>IDENTIFICATION</scope>
</reference>
<evidence type="ECO:0000313" key="11">
    <source>
        <dbReference type="Proteomes" id="UP000233100"/>
    </source>
</evidence>
<comment type="similarity">
    <text evidence="8">Belongs to the TRAFAC class dynamin-like GTPase superfamily. Dynamin/Fzo/YdjA family.</text>
</comment>
<dbReference type="PROSITE" id="PS00410">
    <property type="entry name" value="G_DYNAMIN_1"/>
    <property type="match status" value="1"/>
</dbReference>
<dbReference type="GO" id="GO:0008017">
    <property type="term" value="F:microtubule binding"/>
    <property type="evidence" value="ECO:0007669"/>
    <property type="project" value="TreeGrafter"/>
</dbReference>
<dbReference type="PANTHER" id="PTHR11566:SF32">
    <property type="entry name" value="DYNAMIN-1"/>
    <property type="match status" value="1"/>
</dbReference>
<dbReference type="CDD" id="cd08771">
    <property type="entry name" value="DLP_1"/>
    <property type="match status" value="1"/>
</dbReference>
<dbReference type="GO" id="GO:0098793">
    <property type="term" value="C:presynapse"/>
    <property type="evidence" value="ECO:0007669"/>
    <property type="project" value="GOC"/>
</dbReference>
<proteinExistence type="inferred from homology"/>